<comment type="caution">
    <text evidence="3">The sequence shown here is derived from an EMBL/GenBank/DDBJ whole genome shotgun (WGS) entry which is preliminary data.</text>
</comment>
<gene>
    <name evidence="3" type="ORF">E2C01_043432</name>
</gene>
<evidence type="ECO:0000313" key="4">
    <source>
        <dbReference type="Proteomes" id="UP000324222"/>
    </source>
</evidence>
<dbReference type="AlphaFoldDB" id="A0A5B7FZJ8"/>
<feature type="signal peptide" evidence="2">
    <location>
        <begin position="1"/>
        <end position="18"/>
    </location>
</feature>
<sequence length="153" mass="16481">MIGYTLMWVVCVPGVIQSATGPVSYRFLLDSSLEDGRVVRRDVDQIRQRHSTLLEVKPPAAILPQQEDALEPNSPPPAETVPASSPPRKHLEGPSGEDTPGSSPTPPLETQDTATQQRLSPLTSPAAAGAAVSTTEAPRWSGRIRHAPDRWGY</sequence>
<dbReference type="OrthoDB" id="6428437at2759"/>
<feature type="chain" id="PRO_5023122572" evidence="2">
    <location>
        <begin position="19"/>
        <end position="153"/>
    </location>
</feature>
<evidence type="ECO:0000256" key="1">
    <source>
        <dbReference type="SAM" id="MobiDB-lite"/>
    </source>
</evidence>
<dbReference type="EMBL" id="VSRR010008996">
    <property type="protein sequence ID" value="MPC49624.1"/>
    <property type="molecule type" value="Genomic_DNA"/>
</dbReference>
<feature type="region of interest" description="Disordered" evidence="1">
    <location>
        <begin position="57"/>
        <end position="153"/>
    </location>
</feature>
<evidence type="ECO:0000313" key="3">
    <source>
        <dbReference type="EMBL" id="MPC49624.1"/>
    </source>
</evidence>
<proteinExistence type="predicted"/>
<keyword evidence="2" id="KW-0732">Signal</keyword>
<organism evidence="3 4">
    <name type="scientific">Portunus trituberculatus</name>
    <name type="common">Swimming crab</name>
    <name type="synonym">Neptunus trituberculatus</name>
    <dbReference type="NCBI Taxonomy" id="210409"/>
    <lineage>
        <taxon>Eukaryota</taxon>
        <taxon>Metazoa</taxon>
        <taxon>Ecdysozoa</taxon>
        <taxon>Arthropoda</taxon>
        <taxon>Crustacea</taxon>
        <taxon>Multicrustacea</taxon>
        <taxon>Malacostraca</taxon>
        <taxon>Eumalacostraca</taxon>
        <taxon>Eucarida</taxon>
        <taxon>Decapoda</taxon>
        <taxon>Pleocyemata</taxon>
        <taxon>Brachyura</taxon>
        <taxon>Eubrachyura</taxon>
        <taxon>Portunoidea</taxon>
        <taxon>Portunidae</taxon>
        <taxon>Portuninae</taxon>
        <taxon>Portunus</taxon>
    </lineage>
</organism>
<reference evidence="3 4" key="1">
    <citation type="submission" date="2019-05" db="EMBL/GenBank/DDBJ databases">
        <title>Another draft genome of Portunus trituberculatus and its Hox gene families provides insights of decapod evolution.</title>
        <authorList>
            <person name="Jeong J.-H."/>
            <person name="Song I."/>
            <person name="Kim S."/>
            <person name="Choi T."/>
            <person name="Kim D."/>
            <person name="Ryu S."/>
            <person name="Kim W."/>
        </authorList>
    </citation>
    <scope>NUCLEOTIDE SEQUENCE [LARGE SCALE GENOMIC DNA]</scope>
    <source>
        <tissue evidence="3">Muscle</tissue>
    </source>
</reference>
<dbReference type="Proteomes" id="UP000324222">
    <property type="component" value="Unassembled WGS sequence"/>
</dbReference>
<feature type="compositionally biased region" description="Polar residues" evidence="1">
    <location>
        <begin position="108"/>
        <end position="119"/>
    </location>
</feature>
<name>A0A5B7FZJ8_PORTR</name>
<feature type="compositionally biased region" description="Low complexity" evidence="1">
    <location>
        <begin position="120"/>
        <end position="138"/>
    </location>
</feature>
<accession>A0A5B7FZJ8</accession>
<keyword evidence="4" id="KW-1185">Reference proteome</keyword>
<protein>
    <submittedName>
        <fullName evidence="3">Uncharacterized protein</fullName>
    </submittedName>
</protein>
<evidence type="ECO:0000256" key="2">
    <source>
        <dbReference type="SAM" id="SignalP"/>
    </source>
</evidence>